<evidence type="ECO:0000313" key="5">
    <source>
        <dbReference type="EMBL" id="GMI10734.1"/>
    </source>
</evidence>
<organism evidence="5 6">
    <name type="scientific">Triparma retinervis</name>
    <dbReference type="NCBI Taxonomy" id="2557542"/>
    <lineage>
        <taxon>Eukaryota</taxon>
        <taxon>Sar</taxon>
        <taxon>Stramenopiles</taxon>
        <taxon>Ochrophyta</taxon>
        <taxon>Bolidophyceae</taxon>
        <taxon>Parmales</taxon>
        <taxon>Triparmaceae</taxon>
        <taxon>Triparma</taxon>
    </lineage>
</organism>
<protein>
    <submittedName>
        <fullName evidence="5">Uncharacterized protein</fullName>
    </submittedName>
</protein>
<gene>
    <name evidence="5" type="ORF">TrRE_jg5990</name>
</gene>
<keyword evidence="3" id="KW-0274">FAD</keyword>
<comment type="cofactor">
    <cofactor evidence="1">
        <name>FAD</name>
        <dbReference type="ChEBI" id="CHEBI:57692"/>
    </cofactor>
</comment>
<evidence type="ECO:0000256" key="1">
    <source>
        <dbReference type="ARBA" id="ARBA00001974"/>
    </source>
</evidence>
<dbReference type="GO" id="GO:0016491">
    <property type="term" value="F:oxidoreductase activity"/>
    <property type="evidence" value="ECO:0007669"/>
    <property type="project" value="UniProtKB-KW"/>
</dbReference>
<proteinExistence type="predicted"/>
<dbReference type="Proteomes" id="UP001165082">
    <property type="component" value="Unassembled WGS sequence"/>
</dbReference>
<reference evidence="5" key="1">
    <citation type="submission" date="2022-07" db="EMBL/GenBank/DDBJ databases">
        <title>Genome analysis of Parmales, a sister group of diatoms, reveals the evolutionary specialization of diatoms from phago-mixotrophs to photoautotrophs.</title>
        <authorList>
            <person name="Ban H."/>
            <person name="Sato S."/>
            <person name="Yoshikawa S."/>
            <person name="Kazumasa Y."/>
            <person name="Nakamura Y."/>
            <person name="Ichinomiya M."/>
            <person name="Saitoh K."/>
            <person name="Sato N."/>
            <person name="Blanc-Mathieu R."/>
            <person name="Endo H."/>
            <person name="Kuwata A."/>
            <person name="Ogata H."/>
        </authorList>
    </citation>
    <scope>NUCLEOTIDE SEQUENCE</scope>
</reference>
<evidence type="ECO:0000313" key="6">
    <source>
        <dbReference type="Proteomes" id="UP001165082"/>
    </source>
</evidence>
<dbReference type="PANTHER" id="PTHR46496">
    <property type="match status" value="1"/>
</dbReference>
<keyword evidence="4" id="KW-0560">Oxidoreductase</keyword>
<dbReference type="OrthoDB" id="417877at2759"/>
<comment type="caution">
    <text evidence="5">The sequence shown here is derived from an EMBL/GenBank/DDBJ whole genome shotgun (WGS) entry which is preliminary data.</text>
</comment>
<feature type="non-terminal residue" evidence="5">
    <location>
        <position position="60"/>
    </location>
</feature>
<keyword evidence="6" id="KW-1185">Reference proteome</keyword>
<evidence type="ECO:0000256" key="3">
    <source>
        <dbReference type="ARBA" id="ARBA00022827"/>
    </source>
</evidence>
<dbReference type="PANTHER" id="PTHR46496:SF1">
    <property type="entry name" value="ZEAXANTHIN EPOXIDASE, CHLOROPLASTIC"/>
    <property type="match status" value="1"/>
</dbReference>
<evidence type="ECO:0000256" key="4">
    <source>
        <dbReference type="ARBA" id="ARBA00023002"/>
    </source>
</evidence>
<sequence length="60" mass="6740">MLKRGMDVTVYERTSAFARFGGPIQFASNALSVIKSIDDNLFERVMDKFTFTGTRTCGIK</sequence>
<dbReference type="AlphaFoldDB" id="A0A9W7FEG9"/>
<dbReference type="InterPro" id="IPR036188">
    <property type="entry name" value="FAD/NAD-bd_sf"/>
</dbReference>
<dbReference type="EMBL" id="BRXZ01000389">
    <property type="protein sequence ID" value="GMI10734.1"/>
    <property type="molecule type" value="Genomic_DNA"/>
</dbReference>
<evidence type="ECO:0000256" key="2">
    <source>
        <dbReference type="ARBA" id="ARBA00022630"/>
    </source>
</evidence>
<keyword evidence="2" id="KW-0285">Flavoprotein</keyword>
<name>A0A9W7FEG9_9STRA</name>
<dbReference type="Gene3D" id="3.50.50.60">
    <property type="entry name" value="FAD/NAD(P)-binding domain"/>
    <property type="match status" value="1"/>
</dbReference>
<accession>A0A9W7FEG9</accession>